<dbReference type="InterPro" id="IPR016181">
    <property type="entry name" value="Acyl_CoA_acyltransferase"/>
</dbReference>
<dbReference type="RefSeq" id="WP_128501555.1">
    <property type="nucleotide sequence ID" value="NZ_CP035107.1"/>
</dbReference>
<dbReference type="AlphaFoldDB" id="A0A410JSK7"/>
<proteinExistence type="predicted"/>
<dbReference type="Gene3D" id="3.40.630.30">
    <property type="match status" value="1"/>
</dbReference>
<evidence type="ECO:0000313" key="2">
    <source>
        <dbReference type="Proteomes" id="UP000287701"/>
    </source>
</evidence>
<evidence type="ECO:0008006" key="3">
    <source>
        <dbReference type="Google" id="ProtNLM"/>
    </source>
</evidence>
<name>A0A410JSK7_ORNRH</name>
<reference evidence="1 2" key="1">
    <citation type="submission" date="2019-01" db="EMBL/GenBank/DDBJ databases">
        <title>Whole Genome of Ornithobacterium rhinotracheale FARPER-174b.</title>
        <authorList>
            <person name="Tataje-Lavanda L.A."/>
            <person name="Montalvan A."/>
            <person name="Montesinos R."/>
            <person name="Zimic M."/>
            <person name="Fernandez-Sanchez M."/>
            <person name="Fernandez-Diaz M."/>
        </authorList>
    </citation>
    <scope>NUCLEOTIDE SEQUENCE [LARGE SCALE GENOMIC DNA]</scope>
    <source>
        <strain evidence="1 2">FARPER-174b</strain>
    </source>
</reference>
<dbReference type="Proteomes" id="UP000287701">
    <property type="component" value="Chromosome"/>
</dbReference>
<evidence type="ECO:0000313" key="1">
    <source>
        <dbReference type="EMBL" id="QAR31108.1"/>
    </source>
</evidence>
<dbReference type="SUPFAM" id="SSF55729">
    <property type="entry name" value="Acyl-CoA N-acyltransferases (Nat)"/>
    <property type="match status" value="1"/>
</dbReference>
<dbReference type="OrthoDB" id="240921at2"/>
<gene>
    <name evidence="1" type="ORF">EQP59_07070</name>
</gene>
<accession>A0A410JSK7</accession>
<sequence>MEIKIFGKIEEVPIEWQKLASDIFLSAKYLKANEESTPKNYQTYYVTLWEKGQIQAISACQILSFNLSQVGASAWFLKSLVSKLKFIAFSFGNMMLTGNHAAVFASVESEQYFYTHIEEIAERIQKLSGIQRDVLVLKDFNFKEKTKIKAFLPQFSSIKVQPNMVLNIPENWENFENYLQDMRTKYRTRAKRALKKSANLKFSTLSLNEIEQYENEIYKQYQYVYENAKVKSYLLPKNYFYTLKNELKDDFELIAGFLDKKMVCFYTLIKNGRELESGFLGYDAAYLQAYALYQRMLYEMIAKGIVLKVQKIIFSRTALEIKSSVGAIPEEVFVFAKAKNLVLNYFLDKIVAFFYKKPKFEARNVFR</sequence>
<protein>
    <recommendedName>
        <fullName evidence="3">GNAT family N-acetyltransferase</fullName>
    </recommendedName>
</protein>
<organism evidence="1 2">
    <name type="scientific">Ornithobacterium rhinotracheale</name>
    <dbReference type="NCBI Taxonomy" id="28251"/>
    <lineage>
        <taxon>Bacteria</taxon>
        <taxon>Pseudomonadati</taxon>
        <taxon>Bacteroidota</taxon>
        <taxon>Flavobacteriia</taxon>
        <taxon>Flavobacteriales</taxon>
        <taxon>Weeksellaceae</taxon>
        <taxon>Ornithobacterium</taxon>
    </lineage>
</organism>
<dbReference type="EMBL" id="CP035107">
    <property type="protein sequence ID" value="QAR31108.1"/>
    <property type="molecule type" value="Genomic_DNA"/>
</dbReference>